<evidence type="ECO:0000313" key="6">
    <source>
        <dbReference type="Proteomes" id="UP001054857"/>
    </source>
</evidence>
<name>A0AAD3DRX5_9CHLO</name>
<evidence type="ECO:0000256" key="2">
    <source>
        <dbReference type="ARBA" id="ARBA00022679"/>
    </source>
</evidence>
<feature type="region of interest" description="Disordered" evidence="3">
    <location>
        <begin position="107"/>
        <end position="129"/>
    </location>
</feature>
<feature type="non-terminal residue" evidence="5">
    <location>
        <position position="1"/>
    </location>
</feature>
<dbReference type="PANTHER" id="PTHR12203">
    <property type="entry name" value="KDEL LYS-ASP-GLU-LEU CONTAINING - RELATED"/>
    <property type="match status" value="1"/>
</dbReference>
<dbReference type="SMART" id="SM00672">
    <property type="entry name" value="CAP10"/>
    <property type="match status" value="1"/>
</dbReference>
<dbReference type="Pfam" id="PF05686">
    <property type="entry name" value="Glyco_transf_90"/>
    <property type="match status" value="1"/>
</dbReference>
<dbReference type="AlphaFoldDB" id="A0AAD3DRX5"/>
<dbReference type="PANTHER" id="PTHR12203:SF35">
    <property type="entry name" value="PROTEIN O-GLUCOSYLTRANSFERASE 1"/>
    <property type="match status" value="1"/>
</dbReference>
<gene>
    <name evidence="5" type="ORF">Agub_g7529</name>
</gene>
<organism evidence="5 6">
    <name type="scientific">Astrephomene gubernaculifera</name>
    <dbReference type="NCBI Taxonomy" id="47775"/>
    <lineage>
        <taxon>Eukaryota</taxon>
        <taxon>Viridiplantae</taxon>
        <taxon>Chlorophyta</taxon>
        <taxon>core chlorophytes</taxon>
        <taxon>Chlorophyceae</taxon>
        <taxon>CS clade</taxon>
        <taxon>Chlamydomonadales</taxon>
        <taxon>Astrephomenaceae</taxon>
        <taxon>Astrephomene</taxon>
    </lineage>
</organism>
<dbReference type="Proteomes" id="UP001054857">
    <property type="component" value="Unassembled WGS sequence"/>
</dbReference>
<dbReference type="InterPro" id="IPR051091">
    <property type="entry name" value="O-Glucosyltr/Glycosyltrsf_90"/>
</dbReference>
<evidence type="ECO:0000259" key="4">
    <source>
        <dbReference type="SMART" id="SM00672"/>
    </source>
</evidence>
<comment type="similarity">
    <text evidence="1">Belongs to the glycosyltransferase 90 family.</text>
</comment>
<accession>A0AAD3DRX5</accession>
<evidence type="ECO:0000313" key="5">
    <source>
        <dbReference type="EMBL" id="GFR46059.1"/>
    </source>
</evidence>
<proteinExistence type="inferred from homology"/>
<sequence>GGACPAPVLSLIKEWDKNRDEDILVPITVGMHRWRPLYYFPWRLKVDKAVFRGRPYCHTKHMPYTQGVCSRTYFAAMTQTHPEWSRFLDVGLLEGYNFTFRGGSGGGSGGMGGSGNSSASRNSSSSSGSSRMLVAARGFVPTEELARFRYVLALDGITASSRLAKLLSMNSVVLKQTSPWIEWYYRSLVPGTHYVSFWNHHRTDVLQAIKHIRHKAKYLTDTATHGQAFAYRYLSPTARRLYWRRTLLEYRNLFADMDEYLAGVELPDTE</sequence>
<dbReference type="InterPro" id="IPR006598">
    <property type="entry name" value="CAP10"/>
</dbReference>
<comment type="caution">
    <text evidence="5">The sequence shown here is derived from an EMBL/GenBank/DDBJ whole genome shotgun (WGS) entry which is preliminary data.</text>
</comment>
<dbReference type="EMBL" id="BMAR01000011">
    <property type="protein sequence ID" value="GFR46059.1"/>
    <property type="molecule type" value="Genomic_DNA"/>
</dbReference>
<protein>
    <recommendedName>
        <fullName evidence="4">Glycosyl transferase CAP10 domain-containing protein</fullName>
    </recommendedName>
</protein>
<evidence type="ECO:0000256" key="3">
    <source>
        <dbReference type="SAM" id="MobiDB-lite"/>
    </source>
</evidence>
<reference evidence="5 6" key="1">
    <citation type="journal article" date="2021" name="Sci. Rep.">
        <title>Genome sequencing of the multicellular alga Astrephomene provides insights into convergent evolution of germ-soma differentiation.</title>
        <authorList>
            <person name="Yamashita S."/>
            <person name="Yamamoto K."/>
            <person name="Matsuzaki R."/>
            <person name="Suzuki S."/>
            <person name="Yamaguchi H."/>
            <person name="Hirooka S."/>
            <person name="Minakuchi Y."/>
            <person name="Miyagishima S."/>
            <person name="Kawachi M."/>
            <person name="Toyoda A."/>
            <person name="Nozaki H."/>
        </authorList>
    </citation>
    <scope>NUCLEOTIDE SEQUENCE [LARGE SCALE GENOMIC DNA]</scope>
    <source>
        <strain evidence="5 6">NIES-4017</strain>
    </source>
</reference>
<feature type="domain" description="Glycosyl transferase CAP10" evidence="4">
    <location>
        <begin position="46"/>
        <end position="257"/>
    </location>
</feature>
<keyword evidence="6" id="KW-1185">Reference proteome</keyword>
<dbReference type="GO" id="GO:0016740">
    <property type="term" value="F:transferase activity"/>
    <property type="evidence" value="ECO:0007669"/>
    <property type="project" value="UniProtKB-KW"/>
</dbReference>
<keyword evidence="2" id="KW-0808">Transferase</keyword>
<feature type="compositionally biased region" description="Low complexity" evidence="3">
    <location>
        <begin position="116"/>
        <end position="129"/>
    </location>
</feature>
<evidence type="ECO:0000256" key="1">
    <source>
        <dbReference type="ARBA" id="ARBA00010118"/>
    </source>
</evidence>